<reference evidence="1" key="1">
    <citation type="submission" date="2018-05" db="EMBL/GenBank/DDBJ databases">
        <authorList>
            <person name="Lanie J.A."/>
            <person name="Ng W.-L."/>
            <person name="Kazmierczak K.M."/>
            <person name="Andrzejewski T.M."/>
            <person name="Davidsen T.M."/>
            <person name="Wayne K.J."/>
            <person name="Tettelin H."/>
            <person name="Glass J.I."/>
            <person name="Rusch D."/>
            <person name="Podicherti R."/>
            <person name="Tsui H.-C.T."/>
            <person name="Winkler M.E."/>
        </authorList>
    </citation>
    <scope>NUCLEOTIDE SEQUENCE</scope>
</reference>
<organism evidence="1">
    <name type="scientific">marine metagenome</name>
    <dbReference type="NCBI Taxonomy" id="408172"/>
    <lineage>
        <taxon>unclassified sequences</taxon>
        <taxon>metagenomes</taxon>
        <taxon>ecological metagenomes</taxon>
    </lineage>
</organism>
<gene>
    <name evidence="1" type="ORF">METZ01_LOCUS152692</name>
</gene>
<name>A0A382AE78_9ZZZZ</name>
<dbReference type="Pfam" id="PF13618">
    <property type="entry name" value="Gluconate_2-dh3"/>
    <property type="match status" value="1"/>
</dbReference>
<dbReference type="InterPro" id="IPR006311">
    <property type="entry name" value="TAT_signal"/>
</dbReference>
<dbReference type="AlphaFoldDB" id="A0A382AE78"/>
<dbReference type="EMBL" id="UINC01025022">
    <property type="protein sequence ID" value="SVA99838.1"/>
    <property type="molecule type" value="Genomic_DNA"/>
</dbReference>
<feature type="non-terminal residue" evidence="1">
    <location>
        <position position="188"/>
    </location>
</feature>
<dbReference type="NCBIfam" id="TIGR01409">
    <property type="entry name" value="TAT_signal_seq"/>
    <property type="match status" value="1"/>
</dbReference>
<accession>A0A382AE78</accession>
<evidence type="ECO:0008006" key="2">
    <source>
        <dbReference type="Google" id="ProtNLM"/>
    </source>
</evidence>
<evidence type="ECO:0000313" key="1">
    <source>
        <dbReference type="EMBL" id="SVA99838.1"/>
    </source>
</evidence>
<dbReference type="Pfam" id="PF10518">
    <property type="entry name" value="TAT_signal"/>
    <property type="match status" value="1"/>
</dbReference>
<dbReference type="InterPro" id="IPR027056">
    <property type="entry name" value="Gluconate_2DH_su3"/>
</dbReference>
<proteinExistence type="predicted"/>
<protein>
    <recommendedName>
        <fullName evidence="2">Gluconate 2-dehydrogenase subunit 3 family protein</fullName>
    </recommendedName>
</protein>
<dbReference type="InterPro" id="IPR019546">
    <property type="entry name" value="TAT_signal_bac_arc"/>
</dbReference>
<sequence length="188" mass="19615">MAEKPREENGISRRDMLKTAGAAGAAAFIPGPLDASTTLDAIEPSLEALAAAPVGPLMNLTARETEILSAMVDRLIPSDELGPGALEAGALRYIDRALSEAESDAAEAYRNGLTALNRYSEYSRGKPFTELGDKDQDSVLIDLQTGGATGAGVGFVGSSGAFFNMVKSHTWQGVFGDPQYGGNVNFTG</sequence>
<dbReference type="PROSITE" id="PS51318">
    <property type="entry name" value="TAT"/>
    <property type="match status" value="1"/>
</dbReference>